<dbReference type="PROSITE" id="PS51375">
    <property type="entry name" value="PPR"/>
    <property type="match status" value="2"/>
</dbReference>
<dbReference type="EMBL" id="PJQM01000100">
    <property type="protein sequence ID" value="RCI06717.1"/>
    <property type="molecule type" value="Genomic_DNA"/>
</dbReference>
<sequence length="587" mass="67622">MRKSMTHLKDVSRLISTPEHNGGTCQRRNSHLQALLEAFQSSQRGPFIVSNASIPRRKRSSLISKIYKTNYSTTTRPTLQPPPPVVQWPRSLNVLNLTDKLTLSDLDRAVSAQQADKAWTLFVTLSGRGDNIPLITCCSLYALLVFAKSMLCRGTMIETRQRQMDKLLDYVQHNHQHTAGLFLPSVQHIVLPLRKKVARLIRFEEIEKAWTLFFRAHKEGKEKIPRNMCIKLIQLMFKDKHLTRNQLTHRVRTIALHGAGKIDTGDRTVLASDVLRMAYIYEHYQTKKRDVAYELIDKFVAGIPKKKLKNRADALEELVWGILINNDLPKALEVINKIRERYAEKVEINETIYINLMEACRKQKEYHQALKLFENFLESNRQPSLNGFNTILRIFASQKVPDRALYIFGVMLKLKVEPDAITYTEMIRSYAHDDDYDKCLLFYNKMLENNQTPNIYTYSALMEASAYRHDMYSVLRWFQTMISNHIEPNNVIISLVLRSLSRQKSINVPKISQVIMREASMAGVKPDAVLYTTLLKLQTERLGLESVLNINKDMIAHSVKPNTHTCTALIDACVNITNQVQQPIQLS</sequence>
<evidence type="ECO:0000256" key="2">
    <source>
        <dbReference type="PROSITE-ProRule" id="PRU00708"/>
    </source>
</evidence>
<organism evidence="5 6">
    <name type="scientific">Rhizopus stolonifer</name>
    <name type="common">Rhizopus nigricans</name>
    <dbReference type="NCBI Taxonomy" id="4846"/>
    <lineage>
        <taxon>Eukaryota</taxon>
        <taxon>Fungi</taxon>
        <taxon>Fungi incertae sedis</taxon>
        <taxon>Mucoromycota</taxon>
        <taxon>Mucoromycotina</taxon>
        <taxon>Mucoromycetes</taxon>
        <taxon>Mucorales</taxon>
        <taxon>Mucorineae</taxon>
        <taxon>Rhizopodaceae</taxon>
        <taxon>Rhizopus</taxon>
    </lineage>
</organism>
<accession>A0A367KX48</accession>
<dbReference type="InterPro" id="IPR033443">
    <property type="entry name" value="PROP1-like_PPR_dom"/>
</dbReference>
<dbReference type="InterPro" id="IPR002885">
    <property type="entry name" value="PPR_rpt"/>
</dbReference>
<evidence type="ECO:0000256" key="3">
    <source>
        <dbReference type="SAM" id="MobiDB-lite"/>
    </source>
</evidence>
<dbReference type="SUPFAM" id="SSF81901">
    <property type="entry name" value="HCP-like"/>
    <property type="match status" value="1"/>
</dbReference>
<dbReference type="PANTHER" id="PTHR47941">
    <property type="entry name" value="PENTATRICOPEPTIDE REPEAT-CONTAINING PROTEIN 3, MITOCHONDRIAL"/>
    <property type="match status" value="1"/>
</dbReference>
<feature type="region of interest" description="Disordered" evidence="3">
    <location>
        <begin position="1"/>
        <end position="26"/>
    </location>
</feature>
<dbReference type="Gene3D" id="1.25.40.10">
    <property type="entry name" value="Tetratricopeptide repeat domain"/>
    <property type="match status" value="3"/>
</dbReference>
<protein>
    <recommendedName>
        <fullName evidence="4">PROP1-like PPR domain-containing protein</fullName>
    </recommendedName>
</protein>
<evidence type="ECO:0000313" key="6">
    <source>
        <dbReference type="Proteomes" id="UP000253551"/>
    </source>
</evidence>
<reference evidence="5 6" key="1">
    <citation type="journal article" date="2018" name="G3 (Bethesda)">
        <title>Phylogenetic and Phylogenomic Definition of Rhizopus Species.</title>
        <authorList>
            <person name="Gryganskyi A.P."/>
            <person name="Golan J."/>
            <person name="Dolatabadi S."/>
            <person name="Mondo S."/>
            <person name="Robb S."/>
            <person name="Idnurm A."/>
            <person name="Muszewska A."/>
            <person name="Steczkiewicz K."/>
            <person name="Masonjones S."/>
            <person name="Liao H.L."/>
            <person name="Gajdeczka M.T."/>
            <person name="Anike F."/>
            <person name="Vuek A."/>
            <person name="Anishchenko I.M."/>
            <person name="Voigt K."/>
            <person name="de Hoog G.S."/>
            <person name="Smith M.E."/>
            <person name="Heitman J."/>
            <person name="Vilgalys R."/>
            <person name="Stajich J.E."/>
        </authorList>
    </citation>
    <scope>NUCLEOTIDE SEQUENCE [LARGE SCALE GENOMIC DNA]</scope>
    <source>
        <strain evidence="5 6">LSU 92-RS-03</strain>
    </source>
</reference>
<evidence type="ECO:0000313" key="5">
    <source>
        <dbReference type="EMBL" id="RCI06717.1"/>
    </source>
</evidence>
<dbReference type="Pfam" id="PF17177">
    <property type="entry name" value="PPR_long"/>
    <property type="match status" value="1"/>
</dbReference>
<evidence type="ECO:0000259" key="4">
    <source>
        <dbReference type="Pfam" id="PF17177"/>
    </source>
</evidence>
<dbReference type="Pfam" id="PF13812">
    <property type="entry name" value="PPR_3"/>
    <property type="match status" value="1"/>
</dbReference>
<feature type="domain" description="PROP1-like PPR" evidence="4">
    <location>
        <begin position="349"/>
        <end position="465"/>
    </location>
</feature>
<gene>
    <name evidence="5" type="ORF">CU098_006774</name>
</gene>
<dbReference type="NCBIfam" id="TIGR00756">
    <property type="entry name" value="PPR"/>
    <property type="match status" value="2"/>
</dbReference>
<keyword evidence="6" id="KW-1185">Reference proteome</keyword>
<evidence type="ECO:0000256" key="1">
    <source>
        <dbReference type="ARBA" id="ARBA00022737"/>
    </source>
</evidence>
<dbReference type="InterPro" id="IPR011990">
    <property type="entry name" value="TPR-like_helical_dom_sf"/>
</dbReference>
<proteinExistence type="predicted"/>
<feature type="compositionally biased region" description="Polar residues" evidence="3">
    <location>
        <begin position="14"/>
        <end position="26"/>
    </location>
</feature>
<feature type="repeat" description="PPR" evidence="2">
    <location>
        <begin position="349"/>
        <end position="383"/>
    </location>
</feature>
<dbReference type="STRING" id="4846.A0A367KX48"/>
<keyword evidence="1" id="KW-0677">Repeat</keyword>
<name>A0A367KX48_RHIST</name>
<dbReference type="OrthoDB" id="185373at2759"/>
<comment type="caution">
    <text evidence="5">The sequence shown here is derived from an EMBL/GenBank/DDBJ whole genome shotgun (WGS) entry which is preliminary data.</text>
</comment>
<dbReference type="AlphaFoldDB" id="A0A367KX48"/>
<dbReference type="Proteomes" id="UP000253551">
    <property type="component" value="Unassembled WGS sequence"/>
</dbReference>
<feature type="repeat" description="PPR" evidence="2">
    <location>
        <begin position="419"/>
        <end position="453"/>
    </location>
</feature>